<dbReference type="PROSITE" id="PS50011">
    <property type="entry name" value="PROTEIN_KINASE_DOM"/>
    <property type="match status" value="1"/>
</dbReference>
<feature type="compositionally biased region" description="Polar residues" evidence="11">
    <location>
        <begin position="32"/>
        <end position="49"/>
    </location>
</feature>
<evidence type="ECO:0000259" key="12">
    <source>
        <dbReference type="PROSITE" id="PS50011"/>
    </source>
</evidence>
<keyword evidence="2" id="KW-0723">Serine/threonine-protein kinase</keyword>
<dbReference type="SUPFAM" id="SSF56112">
    <property type="entry name" value="Protein kinase-like (PK-like)"/>
    <property type="match status" value="1"/>
</dbReference>
<evidence type="ECO:0000256" key="9">
    <source>
        <dbReference type="ARBA" id="ARBA00078109"/>
    </source>
</evidence>
<keyword evidence="5 13" id="KW-0418">Kinase</keyword>
<dbReference type="GO" id="GO:0004674">
    <property type="term" value="F:protein serine/threonine kinase activity"/>
    <property type="evidence" value="ECO:0007669"/>
    <property type="project" value="UniProtKB-KW"/>
</dbReference>
<feature type="domain" description="Protein kinase" evidence="12">
    <location>
        <begin position="218"/>
        <end position="485"/>
    </location>
</feature>
<comment type="catalytic activity">
    <reaction evidence="7">
        <text>L-threonyl-[protein] + ATP = O-phospho-L-threonyl-[protein] + ADP + H(+)</text>
        <dbReference type="Rhea" id="RHEA:46608"/>
        <dbReference type="Rhea" id="RHEA-COMP:11060"/>
        <dbReference type="Rhea" id="RHEA-COMP:11605"/>
        <dbReference type="ChEBI" id="CHEBI:15378"/>
        <dbReference type="ChEBI" id="CHEBI:30013"/>
        <dbReference type="ChEBI" id="CHEBI:30616"/>
        <dbReference type="ChEBI" id="CHEBI:61977"/>
        <dbReference type="ChEBI" id="CHEBI:456216"/>
        <dbReference type="EC" id="2.7.11.1"/>
    </reaction>
</comment>
<evidence type="ECO:0000313" key="13">
    <source>
        <dbReference type="EMBL" id="KAF9579829.1"/>
    </source>
</evidence>
<evidence type="ECO:0000256" key="5">
    <source>
        <dbReference type="ARBA" id="ARBA00022777"/>
    </source>
</evidence>
<evidence type="ECO:0000256" key="3">
    <source>
        <dbReference type="ARBA" id="ARBA00022679"/>
    </source>
</evidence>
<protein>
    <recommendedName>
        <fullName evidence="1">non-specific serine/threonine protein kinase</fullName>
        <ecNumber evidence="1">2.7.11.1</ecNumber>
    </recommendedName>
    <alternativeName>
        <fullName evidence="9">Halotolerance protein 4</fullName>
    </alternativeName>
</protein>
<dbReference type="InterPro" id="IPR011009">
    <property type="entry name" value="Kinase-like_dom_sf"/>
</dbReference>
<dbReference type="AlphaFoldDB" id="A0A9P6FR29"/>
<evidence type="ECO:0000256" key="10">
    <source>
        <dbReference type="PROSITE-ProRule" id="PRU10141"/>
    </source>
</evidence>
<dbReference type="GO" id="GO:0005829">
    <property type="term" value="C:cytosol"/>
    <property type="evidence" value="ECO:0007669"/>
    <property type="project" value="TreeGrafter"/>
</dbReference>
<dbReference type="Gene3D" id="1.10.510.10">
    <property type="entry name" value="Transferase(Phosphotransferase) domain 1"/>
    <property type="match status" value="1"/>
</dbReference>
<evidence type="ECO:0000256" key="11">
    <source>
        <dbReference type="SAM" id="MobiDB-lite"/>
    </source>
</evidence>
<proteinExistence type="predicted"/>
<dbReference type="EC" id="2.7.11.1" evidence="1"/>
<feature type="compositionally biased region" description="Low complexity" evidence="11">
    <location>
        <begin position="111"/>
        <end position="129"/>
    </location>
</feature>
<dbReference type="InterPro" id="IPR008271">
    <property type="entry name" value="Ser/Thr_kinase_AS"/>
</dbReference>
<reference evidence="13" key="1">
    <citation type="journal article" date="2020" name="Fungal Divers.">
        <title>Resolving the Mortierellaceae phylogeny through synthesis of multi-gene phylogenetics and phylogenomics.</title>
        <authorList>
            <person name="Vandepol N."/>
            <person name="Liber J."/>
            <person name="Desiro A."/>
            <person name="Na H."/>
            <person name="Kennedy M."/>
            <person name="Barry K."/>
            <person name="Grigoriev I.V."/>
            <person name="Miller A.N."/>
            <person name="O'Donnell K."/>
            <person name="Stajich J.E."/>
            <person name="Bonito G."/>
        </authorList>
    </citation>
    <scope>NUCLEOTIDE SEQUENCE</scope>
    <source>
        <strain evidence="13">KOD1015</strain>
    </source>
</reference>
<dbReference type="OrthoDB" id="6513151at2759"/>
<keyword evidence="4 10" id="KW-0547">Nucleotide-binding</keyword>
<dbReference type="InterPro" id="IPR000719">
    <property type="entry name" value="Prot_kinase_dom"/>
</dbReference>
<accession>A0A9P6FR29</accession>
<organism evidence="13 14">
    <name type="scientific">Lunasporangiospora selenospora</name>
    <dbReference type="NCBI Taxonomy" id="979761"/>
    <lineage>
        <taxon>Eukaryota</taxon>
        <taxon>Fungi</taxon>
        <taxon>Fungi incertae sedis</taxon>
        <taxon>Mucoromycota</taxon>
        <taxon>Mortierellomycotina</taxon>
        <taxon>Mortierellomycetes</taxon>
        <taxon>Mortierellales</taxon>
        <taxon>Mortierellaceae</taxon>
        <taxon>Lunasporangiospora</taxon>
    </lineage>
</organism>
<evidence type="ECO:0000313" key="14">
    <source>
        <dbReference type="Proteomes" id="UP000780801"/>
    </source>
</evidence>
<evidence type="ECO:0000256" key="7">
    <source>
        <dbReference type="ARBA" id="ARBA00047899"/>
    </source>
</evidence>
<evidence type="ECO:0000256" key="6">
    <source>
        <dbReference type="ARBA" id="ARBA00022840"/>
    </source>
</evidence>
<feature type="binding site" evidence="10">
    <location>
        <position position="250"/>
    </location>
    <ligand>
        <name>ATP</name>
        <dbReference type="ChEBI" id="CHEBI:30616"/>
    </ligand>
</feature>
<evidence type="ECO:0000256" key="4">
    <source>
        <dbReference type="ARBA" id="ARBA00022741"/>
    </source>
</evidence>
<keyword evidence="14" id="KW-1185">Reference proteome</keyword>
<dbReference type="PANTHER" id="PTHR24343">
    <property type="entry name" value="SERINE/THREONINE KINASE"/>
    <property type="match status" value="1"/>
</dbReference>
<dbReference type="InterPro" id="IPR017441">
    <property type="entry name" value="Protein_kinase_ATP_BS"/>
</dbReference>
<dbReference type="PROSITE" id="PS00108">
    <property type="entry name" value="PROTEIN_KINASE_ST"/>
    <property type="match status" value="1"/>
</dbReference>
<dbReference type="SMART" id="SM00220">
    <property type="entry name" value="S_TKc"/>
    <property type="match status" value="1"/>
</dbReference>
<sequence length="507" mass="56797">MVTFSTDYWAPAMEVNVRRRQEKSPLHAQFGPSATNQSQSNPNYLSNGQHWSTLRQVPTLDAASAAVLSNLASNNNSASSLLKKSKPSPVAVPSKKQTLIHKIFHHEHKPSNASSSSGNGSSNQHSGNSPPTSPDRGSVVDEEDPYLIATGSPASLDKKSFFNLANVLGRPSSNFGSDRGDNHHPYLHGSMNGANGTGPNGQRKPGSPDCTLLKKYGICEKGNIGQGATAVVRLAHKLTEEESEKLFAVKEFRKRRKNETEKEYVKKLMSEFCISSTLHHENIVETVDLVQDEQQHWCEVMEYCCGGDLYNAIKQNYMARVEIDCCFKQLINGVAYLHSMGVAHRDIKPENLLLDGKGRLKITDFGVSDVFRMCWEKSPHLSKGLCGSEPYIAPEEFKSKEYDARRVDIWACGIVYYCMVYQGIPFRAATAQDPNYKYFVEMRAVNNYEPFEKLPEGCRKLMKRILDPNPETRITIEEILEDEWFKSIESCVHGENQSPHRHFESSA</sequence>
<keyword evidence="6 10" id="KW-0067">ATP-binding</keyword>
<name>A0A9P6FR29_9FUNG</name>
<evidence type="ECO:0000256" key="2">
    <source>
        <dbReference type="ARBA" id="ARBA00022527"/>
    </source>
</evidence>
<dbReference type="PANTHER" id="PTHR24343:SF558">
    <property type="entry name" value="PROTEIN KINASE DOMAIN-CONTAINING PROTEIN"/>
    <property type="match status" value="1"/>
</dbReference>
<keyword evidence="3" id="KW-0808">Transferase</keyword>
<comment type="catalytic activity">
    <reaction evidence="8">
        <text>L-seryl-[protein] + ATP = O-phospho-L-seryl-[protein] + ADP + H(+)</text>
        <dbReference type="Rhea" id="RHEA:17989"/>
        <dbReference type="Rhea" id="RHEA-COMP:9863"/>
        <dbReference type="Rhea" id="RHEA-COMP:11604"/>
        <dbReference type="ChEBI" id="CHEBI:15378"/>
        <dbReference type="ChEBI" id="CHEBI:29999"/>
        <dbReference type="ChEBI" id="CHEBI:30616"/>
        <dbReference type="ChEBI" id="CHEBI:83421"/>
        <dbReference type="ChEBI" id="CHEBI:456216"/>
        <dbReference type="EC" id="2.7.11.1"/>
    </reaction>
</comment>
<dbReference type="Proteomes" id="UP000780801">
    <property type="component" value="Unassembled WGS sequence"/>
</dbReference>
<dbReference type="FunFam" id="1.10.510.10:FF:000183">
    <property type="entry name" value="Serine/threonine-protein kinase hal4"/>
    <property type="match status" value="1"/>
</dbReference>
<evidence type="ECO:0000256" key="1">
    <source>
        <dbReference type="ARBA" id="ARBA00012513"/>
    </source>
</evidence>
<feature type="region of interest" description="Disordered" evidence="11">
    <location>
        <begin position="108"/>
        <end position="140"/>
    </location>
</feature>
<comment type="caution">
    <text evidence="13">The sequence shown here is derived from an EMBL/GenBank/DDBJ whole genome shotgun (WGS) entry which is preliminary data.</text>
</comment>
<feature type="region of interest" description="Disordered" evidence="11">
    <location>
        <begin position="172"/>
        <end position="207"/>
    </location>
</feature>
<dbReference type="PROSITE" id="PS00107">
    <property type="entry name" value="PROTEIN_KINASE_ATP"/>
    <property type="match status" value="1"/>
</dbReference>
<dbReference type="GO" id="GO:0005524">
    <property type="term" value="F:ATP binding"/>
    <property type="evidence" value="ECO:0007669"/>
    <property type="project" value="UniProtKB-UniRule"/>
</dbReference>
<dbReference type="Pfam" id="PF00069">
    <property type="entry name" value="Pkinase"/>
    <property type="match status" value="1"/>
</dbReference>
<feature type="region of interest" description="Disordered" evidence="11">
    <location>
        <begin position="19"/>
        <end position="49"/>
    </location>
</feature>
<evidence type="ECO:0000256" key="8">
    <source>
        <dbReference type="ARBA" id="ARBA00048679"/>
    </source>
</evidence>
<gene>
    <name evidence="13" type="primary">SAT4_1</name>
    <name evidence="13" type="ORF">BGW38_003751</name>
</gene>
<dbReference type="EMBL" id="JAABOA010002464">
    <property type="protein sequence ID" value="KAF9579829.1"/>
    <property type="molecule type" value="Genomic_DNA"/>
</dbReference>
<dbReference type="GO" id="GO:0030003">
    <property type="term" value="P:intracellular monoatomic cation homeostasis"/>
    <property type="evidence" value="ECO:0007669"/>
    <property type="project" value="TreeGrafter"/>
</dbReference>
<dbReference type="CDD" id="cd13994">
    <property type="entry name" value="STKc_HAL4_like"/>
    <property type="match status" value="1"/>
</dbReference>